<dbReference type="NCBIfam" id="NF001491">
    <property type="entry name" value="PRK00346.2-1"/>
    <property type="match status" value="1"/>
</dbReference>
<accession>A0A315Y620</accession>
<evidence type="ECO:0000256" key="1">
    <source>
        <dbReference type="ARBA" id="ARBA00011062"/>
    </source>
</evidence>
<reference evidence="7 8" key="1">
    <citation type="submission" date="2017-03" db="EMBL/GenBank/DDBJ databases">
        <title>Genome sequence of Methanobrevibacter thaueri.</title>
        <authorList>
            <person name="Poehlein A."/>
            <person name="Seedorf H."/>
            <person name="Daniel R."/>
        </authorList>
    </citation>
    <scope>NUCLEOTIDE SEQUENCE [LARGE SCALE GENOMIC DNA]</scope>
    <source>
        <strain evidence="7 8">DSM 11995</strain>
    </source>
</reference>
<sequence length="292" mass="32158">MCFITIILYFIIEIVIKVFYTAQNILIKCYLIKYMKALLSNDDGITASGILASKKAVEDLCDTYVVAPETQQSGIGHALTLYEPLRVNEYTLKDGSKGYGVGGTPTDAVTIALFELMDEKPDIMISGINTGFNIGQAELTTSGTLGAAIEAASFGIPTIAISQEVTRDDIKFENGDIQVDFDFAGKMLKKLTKIVLKKGLPEGIDLLNVNVPANPSDDKFEVVGLSERMYNPVIEKRLDPRGKPYYWIDGEPYEAHKSGSDGHALRKLNKTSITPLKIDLTSGMDLIREWFD</sequence>
<dbReference type="HAMAP" id="MF_00060">
    <property type="entry name" value="SurE"/>
    <property type="match status" value="1"/>
</dbReference>
<dbReference type="PANTHER" id="PTHR30457:SF0">
    <property type="entry name" value="PHOSPHATASE, PUTATIVE (AFU_ORTHOLOGUE AFUA_4G01070)-RELATED"/>
    <property type="match status" value="1"/>
</dbReference>
<keyword evidence="5" id="KW-1133">Transmembrane helix</keyword>
<comment type="cofactor">
    <cofactor evidence="4">
        <name>a divalent metal cation</name>
        <dbReference type="ChEBI" id="CHEBI:60240"/>
    </cofactor>
    <text evidence="4">Binds 1 divalent metal cation per subunit.</text>
</comment>
<feature type="binding site" evidence="4">
    <location>
        <position position="73"/>
    </location>
    <ligand>
        <name>a divalent metal cation</name>
        <dbReference type="ChEBI" id="CHEBI:60240"/>
    </ligand>
</feature>
<keyword evidence="5" id="KW-0472">Membrane</keyword>
<keyword evidence="4" id="KW-0963">Cytoplasm</keyword>
<keyword evidence="8" id="KW-1185">Reference proteome</keyword>
<dbReference type="Pfam" id="PF01975">
    <property type="entry name" value="SurE"/>
    <property type="match status" value="1"/>
</dbReference>
<evidence type="ECO:0000256" key="5">
    <source>
        <dbReference type="SAM" id="Phobius"/>
    </source>
</evidence>
<evidence type="ECO:0000256" key="3">
    <source>
        <dbReference type="ARBA" id="ARBA00022801"/>
    </source>
</evidence>
<keyword evidence="4" id="KW-0547">Nucleotide-binding</keyword>
<evidence type="ECO:0000256" key="2">
    <source>
        <dbReference type="ARBA" id="ARBA00022723"/>
    </source>
</evidence>
<dbReference type="EC" id="3.1.3.5" evidence="4"/>
<feature type="transmembrane region" description="Helical" evidence="5">
    <location>
        <begin position="6"/>
        <end position="27"/>
    </location>
</feature>
<dbReference type="GO" id="GO:0000166">
    <property type="term" value="F:nucleotide binding"/>
    <property type="evidence" value="ECO:0007669"/>
    <property type="project" value="UniProtKB-KW"/>
</dbReference>
<name>A0A315Y620_9EURY</name>
<dbReference type="GO" id="GO:0046872">
    <property type="term" value="F:metal ion binding"/>
    <property type="evidence" value="ECO:0007669"/>
    <property type="project" value="UniProtKB-UniRule"/>
</dbReference>
<dbReference type="GO" id="GO:0008253">
    <property type="term" value="F:5'-nucleotidase activity"/>
    <property type="evidence" value="ECO:0007669"/>
    <property type="project" value="UniProtKB-UniRule"/>
</dbReference>
<dbReference type="InterPro" id="IPR030048">
    <property type="entry name" value="SurE"/>
</dbReference>
<dbReference type="PANTHER" id="PTHR30457">
    <property type="entry name" value="5'-NUCLEOTIDASE SURE"/>
    <property type="match status" value="1"/>
</dbReference>
<feature type="binding site" evidence="4">
    <location>
        <position position="43"/>
    </location>
    <ligand>
        <name>a divalent metal cation</name>
        <dbReference type="ChEBI" id="CHEBI:60240"/>
    </ligand>
</feature>
<dbReference type="Gene3D" id="3.40.1210.10">
    <property type="entry name" value="Survival protein SurE-like phosphatase/nucleotidase"/>
    <property type="match status" value="1"/>
</dbReference>
<comment type="subcellular location">
    <subcellularLocation>
        <location evidence="4">Cytoplasm</location>
    </subcellularLocation>
</comment>
<feature type="binding site" evidence="4">
    <location>
        <position position="42"/>
    </location>
    <ligand>
        <name>a divalent metal cation</name>
        <dbReference type="ChEBI" id="CHEBI:60240"/>
    </ligand>
</feature>
<evidence type="ECO:0000256" key="4">
    <source>
        <dbReference type="HAMAP-Rule" id="MF_00060"/>
    </source>
</evidence>
<dbReference type="NCBIfam" id="TIGR00087">
    <property type="entry name" value="surE"/>
    <property type="match status" value="1"/>
</dbReference>
<comment type="catalytic activity">
    <reaction evidence="4">
        <text>a ribonucleoside 5'-phosphate + H2O = a ribonucleoside + phosphate</text>
        <dbReference type="Rhea" id="RHEA:12484"/>
        <dbReference type="ChEBI" id="CHEBI:15377"/>
        <dbReference type="ChEBI" id="CHEBI:18254"/>
        <dbReference type="ChEBI" id="CHEBI:43474"/>
        <dbReference type="ChEBI" id="CHEBI:58043"/>
        <dbReference type="EC" id="3.1.3.5"/>
    </reaction>
</comment>
<proteinExistence type="inferred from homology"/>
<evidence type="ECO:0000313" key="7">
    <source>
        <dbReference type="EMBL" id="PWB84712.1"/>
    </source>
</evidence>
<dbReference type="EMBL" id="MZGS01000032">
    <property type="protein sequence ID" value="PWB84712.1"/>
    <property type="molecule type" value="Genomic_DNA"/>
</dbReference>
<comment type="similarity">
    <text evidence="1 4">Belongs to the SurE nucleotidase family.</text>
</comment>
<feature type="binding site" evidence="4">
    <location>
        <position position="129"/>
    </location>
    <ligand>
        <name>a divalent metal cation</name>
        <dbReference type="ChEBI" id="CHEBI:60240"/>
    </ligand>
</feature>
<keyword evidence="3 4" id="KW-0378">Hydrolase</keyword>
<dbReference type="SUPFAM" id="SSF64167">
    <property type="entry name" value="SurE-like"/>
    <property type="match status" value="1"/>
</dbReference>
<dbReference type="InterPro" id="IPR002828">
    <property type="entry name" value="SurE-like_Pase/nucleotidase"/>
</dbReference>
<feature type="domain" description="Survival protein SurE-like phosphatase/nucleotidase" evidence="6">
    <location>
        <begin position="38"/>
        <end position="230"/>
    </location>
</feature>
<keyword evidence="5" id="KW-0812">Transmembrane</keyword>
<dbReference type="GO" id="GO:0005737">
    <property type="term" value="C:cytoplasm"/>
    <property type="evidence" value="ECO:0007669"/>
    <property type="project" value="UniProtKB-SubCell"/>
</dbReference>
<comment type="caution">
    <text evidence="7">The sequence shown here is derived from an EMBL/GenBank/DDBJ whole genome shotgun (WGS) entry which is preliminary data.</text>
</comment>
<evidence type="ECO:0000313" key="8">
    <source>
        <dbReference type="Proteomes" id="UP000251717"/>
    </source>
</evidence>
<dbReference type="InterPro" id="IPR036523">
    <property type="entry name" value="SurE-like_sf"/>
</dbReference>
<dbReference type="AlphaFoldDB" id="A0A315Y620"/>
<organism evidence="7 8">
    <name type="scientific">Methanobrevibacter thaueri</name>
    <dbReference type="NCBI Taxonomy" id="190975"/>
    <lineage>
        <taxon>Archaea</taxon>
        <taxon>Methanobacteriati</taxon>
        <taxon>Methanobacteriota</taxon>
        <taxon>Methanomada group</taxon>
        <taxon>Methanobacteria</taxon>
        <taxon>Methanobacteriales</taxon>
        <taxon>Methanobacteriaceae</taxon>
        <taxon>Methanobrevibacter</taxon>
    </lineage>
</organism>
<dbReference type="Proteomes" id="UP000251717">
    <property type="component" value="Unassembled WGS sequence"/>
</dbReference>
<evidence type="ECO:0000259" key="6">
    <source>
        <dbReference type="Pfam" id="PF01975"/>
    </source>
</evidence>
<protein>
    <recommendedName>
        <fullName evidence="4">5'-nucleotidase SurE</fullName>
        <ecNumber evidence="4">3.1.3.5</ecNumber>
    </recommendedName>
    <alternativeName>
        <fullName evidence="4">Nucleoside 5'-monophosphate phosphohydrolase</fullName>
    </alternativeName>
</protein>
<comment type="function">
    <text evidence="4">Nucleotidase that shows phosphatase activity on nucleoside 5'-monophosphates.</text>
</comment>
<keyword evidence="2 4" id="KW-0479">Metal-binding</keyword>
<gene>
    <name evidence="7" type="primary">surE_2</name>
    <name evidence="4" type="synonym">surE</name>
    <name evidence="7" type="ORF">MBBTH_21340</name>
</gene>